<dbReference type="HOGENOM" id="CLU_3410684_0_0_1"/>
<dbReference type="Proteomes" id="UP000029867">
    <property type="component" value="Unassembled WGS sequence"/>
</dbReference>
<accession>A0A099NKW3</accession>
<comment type="caution">
    <text evidence="1">The sequence shown here is derived from an EMBL/GenBank/DDBJ whole genome shotgun (WGS) entry which is preliminary data.</text>
</comment>
<protein>
    <submittedName>
        <fullName evidence="1">Uncharacterized protein</fullName>
    </submittedName>
</protein>
<sequence>MLPISLRADIEPVFNTEEMEETTGNAEIDQTN</sequence>
<name>A0A099NKW3_PICKU</name>
<gene>
    <name evidence="1" type="ORF">JL09_g6807</name>
</gene>
<evidence type="ECO:0000313" key="2">
    <source>
        <dbReference type="Proteomes" id="UP000029867"/>
    </source>
</evidence>
<proteinExistence type="predicted"/>
<reference evidence="2" key="1">
    <citation type="journal article" date="2014" name="Microb. Cell Fact.">
        <title>Exploiting Issatchenkia orientalis SD108 for succinic acid production.</title>
        <authorList>
            <person name="Xiao H."/>
            <person name="Shao Z."/>
            <person name="Jiang Y."/>
            <person name="Dole S."/>
            <person name="Zhao H."/>
        </authorList>
    </citation>
    <scope>NUCLEOTIDE SEQUENCE [LARGE SCALE GENOMIC DNA]</scope>
    <source>
        <strain evidence="2">SD108</strain>
    </source>
</reference>
<evidence type="ECO:0000313" key="1">
    <source>
        <dbReference type="EMBL" id="KGK32586.1"/>
    </source>
</evidence>
<organism evidence="1 2">
    <name type="scientific">Pichia kudriavzevii</name>
    <name type="common">Yeast</name>
    <name type="synonym">Issatchenkia orientalis</name>
    <dbReference type="NCBI Taxonomy" id="4909"/>
    <lineage>
        <taxon>Eukaryota</taxon>
        <taxon>Fungi</taxon>
        <taxon>Dikarya</taxon>
        <taxon>Ascomycota</taxon>
        <taxon>Saccharomycotina</taxon>
        <taxon>Pichiomycetes</taxon>
        <taxon>Pichiales</taxon>
        <taxon>Pichiaceae</taxon>
        <taxon>Pichia</taxon>
    </lineage>
</organism>
<dbReference type="EMBL" id="JQFK01002084">
    <property type="protein sequence ID" value="KGK32586.1"/>
    <property type="molecule type" value="Genomic_DNA"/>
</dbReference>
<dbReference type="AlphaFoldDB" id="A0A099NKW3"/>